<feature type="compositionally biased region" description="Polar residues" evidence="2">
    <location>
        <begin position="19"/>
        <end position="29"/>
    </location>
</feature>
<keyword evidence="1" id="KW-0175">Coiled coil</keyword>
<evidence type="ECO:0000256" key="3">
    <source>
        <dbReference type="SAM" id="Phobius"/>
    </source>
</evidence>
<protein>
    <recommendedName>
        <fullName evidence="6">Inner membrane protein</fullName>
    </recommendedName>
</protein>
<keyword evidence="3" id="KW-0812">Transmembrane</keyword>
<keyword evidence="3" id="KW-1133">Transmembrane helix</keyword>
<feature type="coiled-coil region" evidence="1">
    <location>
        <begin position="273"/>
        <end position="307"/>
    </location>
</feature>
<reference evidence="5" key="1">
    <citation type="submission" date="2016-10" db="EMBL/GenBank/DDBJ databases">
        <authorList>
            <person name="Varghese N."/>
            <person name="Submissions S."/>
        </authorList>
    </citation>
    <scope>NUCLEOTIDE SEQUENCE [LARGE SCALE GENOMIC DNA]</scope>
    <source>
        <strain evidence="5">JCM 10271</strain>
    </source>
</reference>
<accession>A0A1I5VBX9</accession>
<dbReference type="EMBL" id="FOXV01000001">
    <property type="protein sequence ID" value="SFQ04912.1"/>
    <property type="molecule type" value="Genomic_DNA"/>
</dbReference>
<gene>
    <name evidence="4" type="ORF">SAMN05421853_101430</name>
</gene>
<dbReference type="AlphaFoldDB" id="A0A1I5VBX9"/>
<evidence type="ECO:0000256" key="1">
    <source>
        <dbReference type="SAM" id="Coils"/>
    </source>
</evidence>
<dbReference type="Gene3D" id="1.10.287.1490">
    <property type="match status" value="1"/>
</dbReference>
<feature type="compositionally biased region" description="Basic and acidic residues" evidence="2">
    <location>
        <begin position="51"/>
        <end position="63"/>
    </location>
</feature>
<sequence length="470" mass="47986">MAKSRKPKGQPEKDDEATGSASDQPQTVSPADDSLQATDQTDTIAATDDSDTIRATEPDKLDDTVEDSVSGTLNDSEPSPTADDEIAEAPALTVSDPEPTLDGSDTGDDSQAADRTDSNDDGSAIADGAPDLTEPPVAGAAAPVVHEKVIERKAGFVPTFLGGILAAIAGFLLSQYVGGDLFGSNDEFANETRSALEEQSSNLQSQQAGLDALGGRIDGIETGLADIDLSSIETAIADLTTRTADLGKTVSELADRVSAVEAAPVQSAAPEAVSAFEAELARMRQEVEELAQQAVEAERAAAAQASRADVNAALSNLTAEVDAGRPFAEALVPLLDSELVEVPEALTSQAEDGVASLGALQDSFPDAARDALAAARASGSGESSGNRLSGFLAEQLGARSVTPRDGSSADAILSRAEAELQSGALDAALSELSSLPEPAADAMSGWVTRANARIEALAATEDLAAQLNSQ</sequence>
<evidence type="ECO:0008006" key="6">
    <source>
        <dbReference type="Google" id="ProtNLM"/>
    </source>
</evidence>
<proteinExistence type="predicted"/>
<name>A0A1I5VBX9_9RHOB</name>
<keyword evidence="3" id="KW-0472">Membrane</keyword>
<feature type="region of interest" description="Disordered" evidence="2">
    <location>
        <begin position="1"/>
        <end position="137"/>
    </location>
</feature>
<feature type="compositionally biased region" description="Polar residues" evidence="2">
    <location>
        <begin position="67"/>
        <end position="79"/>
    </location>
</feature>
<organism evidence="4 5">
    <name type="scientific">Roseivivax halotolerans</name>
    <dbReference type="NCBI Taxonomy" id="93684"/>
    <lineage>
        <taxon>Bacteria</taxon>
        <taxon>Pseudomonadati</taxon>
        <taxon>Pseudomonadota</taxon>
        <taxon>Alphaproteobacteria</taxon>
        <taxon>Rhodobacterales</taxon>
        <taxon>Roseobacteraceae</taxon>
        <taxon>Roseivivax</taxon>
    </lineage>
</organism>
<evidence type="ECO:0000313" key="5">
    <source>
        <dbReference type="Proteomes" id="UP000243106"/>
    </source>
</evidence>
<evidence type="ECO:0000256" key="2">
    <source>
        <dbReference type="SAM" id="MobiDB-lite"/>
    </source>
</evidence>
<keyword evidence="5" id="KW-1185">Reference proteome</keyword>
<dbReference type="Proteomes" id="UP000243106">
    <property type="component" value="Unassembled WGS sequence"/>
</dbReference>
<dbReference type="STRING" id="93684.SAMN05421853_101430"/>
<evidence type="ECO:0000313" key="4">
    <source>
        <dbReference type="EMBL" id="SFQ04912.1"/>
    </source>
</evidence>
<dbReference type="RefSeq" id="WP_093009122.1">
    <property type="nucleotide sequence ID" value="NZ_FOXV01000001.1"/>
</dbReference>
<feature type="compositionally biased region" description="Low complexity" evidence="2">
    <location>
        <begin position="36"/>
        <end position="47"/>
    </location>
</feature>
<feature type="transmembrane region" description="Helical" evidence="3">
    <location>
        <begin position="156"/>
        <end position="177"/>
    </location>
</feature>